<dbReference type="PIRSF" id="PIRSF005690">
    <property type="entry name" value="GerBA"/>
    <property type="match status" value="1"/>
</dbReference>
<comment type="similarity">
    <text evidence="2 4">Belongs to the GerABKA family.</text>
</comment>
<dbReference type="PANTHER" id="PTHR22550">
    <property type="entry name" value="SPORE GERMINATION PROTEIN"/>
    <property type="match status" value="1"/>
</dbReference>
<sequence length="495" mass="55786">MGKPGNQVPVSKNFKKNVEYLTKELRIEENFDVIHHKLVHGGRRMAMFFVDGFANDLSMIETLKSLNDLEIEDLKKNPIDTLTQSIIPHQEVETSEDLEEVIGQVLAGQTALIIENCNTVVMVDTREYPIRSPEEPDLERVVRGPRDGFVETLVFNAALMRRHVRDRSLVMEYLQIGKRSKKDVALAYIDSIADKELVDRIKKELEYIDVDGLPMGEKTLEEYIFGKRLSPYPLVRYTERGDTSSIHLMEGHVLILVDGSPSVMICPTTFWHHLQHAEEYRQAPAVGMFLRWIRFISVLIALFILPMWYLLATNPHLGGEHLAFLGPDDPGTIPLYVQFLLAEIGVDILRMAAIHTPNALATALGLVAAILIGEIAVEVGLFTNEVILYIAAAVIGNYATPSYELSLANRIARLAFLTVAAAFGVVGFIVAVTIWLLALIKTKTLNVPYMWPLLPFNPRAFFLTLVRSPLPFNDKRPSILNTKDNTRQPPKRRIL</sequence>
<evidence type="ECO:0000256" key="2">
    <source>
        <dbReference type="ARBA" id="ARBA00005278"/>
    </source>
</evidence>
<evidence type="ECO:0000313" key="7">
    <source>
        <dbReference type="Proteomes" id="UP000321440"/>
    </source>
</evidence>
<feature type="transmembrane region" description="Helical" evidence="5">
    <location>
        <begin position="387"/>
        <end position="407"/>
    </location>
</feature>
<organism evidence="6 7">
    <name type="scientific">Alkalibacillus haloalkaliphilus</name>
    <dbReference type="NCBI Taxonomy" id="94136"/>
    <lineage>
        <taxon>Bacteria</taxon>
        <taxon>Bacillati</taxon>
        <taxon>Bacillota</taxon>
        <taxon>Bacilli</taxon>
        <taxon>Bacillales</taxon>
        <taxon>Bacillaceae</taxon>
        <taxon>Alkalibacillus</taxon>
    </lineage>
</organism>
<dbReference type="OrthoDB" id="9772630at2"/>
<keyword evidence="5" id="KW-0812">Transmembrane</keyword>
<feature type="transmembrane region" description="Helical" evidence="5">
    <location>
        <begin position="361"/>
        <end position="381"/>
    </location>
</feature>
<evidence type="ECO:0000256" key="5">
    <source>
        <dbReference type="SAM" id="Phobius"/>
    </source>
</evidence>
<evidence type="ECO:0000313" key="6">
    <source>
        <dbReference type="EMBL" id="GEN46343.1"/>
    </source>
</evidence>
<dbReference type="EMBL" id="BJYA01000014">
    <property type="protein sequence ID" value="GEN46343.1"/>
    <property type="molecule type" value="Genomic_DNA"/>
</dbReference>
<dbReference type="GO" id="GO:0009847">
    <property type="term" value="P:spore germination"/>
    <property type="evidence" value="ECO:0007669"/>
    <property type="project" value="UniProtKB-UniRule"/>
</dbReference>
<keyword evidence="7" id="KW-1185">Reference proteome</keyword>
<keyword evidence="5" id="KW-1133">Transmembrane helix</keyword>
<name>A0A511W8H6_9BACI</name>
<evidence type="ECO:0000256" key="4">
    <source>
        <dbReference type="PIRNR" id="PIRNR005690"/>
    </source>
</evidence>
<dbReference type="Proteomes" id="UP000321440">
    <property type="component" value="Unassembled WGS sequence"/>
</dbReference>
<reference evidence="6 7" key="1">
    <citation type="submission" date="2019-07" db="EMBL/GenBank/DDBJ databases">
        <title>Whole genome shotgun sequence of Alkalibacillus haloalkaliphilus NBRC 103110.</title>
        <authorList>
            <person name="Hosoyama A."/>
            <person name="Uohara A."/>
            <person name="Ohji S."/>
            <person name="Ichikawa N."/>
        </authorList>
    </citation>
    <scope>NUCLEOTIDE SEQUENCE [LARGE SCALE GENOMIC DNA]</scope>
    <source>
        <strain evidence="6 7">NBRC 103110</strain>
    </source>
</reference>
<dbReference type="GO" id="GO:0005886">
    <property type="term" value="C:plasma membrane"/>
    <property type="evidence" value="ECO:0007669"/>
    <property type="project" value="UniProtKB-SubCell"/>
</dbReference>
<evidence type="ECO:0000256" key="1">
    <source>
        <dbReference type="ARBA" id="ARBA00004141"/>
    </source>
</evidence>
<feature type="transmembrane region" description="Helical" evidence="5">
    <location>
        <begin position="292"/>
        <end position="311"/>
    </location>
</feature>
<dbReference type="AlphaFoldDB" id="A0A511W8H6"/>
<dbReference type="Pfam" id="PF03323">
    <property type="entry name" value="GerA"/>
    <property type="match status" value="1"/>
</dbReference>
<keyword evidence="3 4" id="KW-0472">Membrane</keyword>
<evidence type="ECO:0000256" key="3">
    <source>
        <dbReference type="ARBA" id="ARBA00023136"/>
    </source>
</evidence>
<dbReference type="RefSeq" id="WP_146817085.1">
    <property type="nucleotide sequence ID" value="NZ_BJYA01000014.1"/>
</dbReference>
<gene>
    <name evidence="6" type="ORF">AHA02nite_21190</name>
</gene>
<dbReference type="InterPro" id="IPR050768">
    <property type="entry name" value="UPF0353/GerABKA_families"/>
</dbReference>
<accession>A0A511W8H6</accession>
<proteinExistence type="inferred from homology"/>
<dbReference type="PANTHER" id="PTHR22550:SF9">
    <property type="entry name" value="STAGE V SPORULATION PROTEIN AF"/>
    <property type="match status" value="1"/>
</dbReference>
<dbReference type="InterPro" id="IPR004995">
    <property type="entry name" value="Spore_Ger"/>
</dbReference>
<comment type="subcellular location">
    <subcellularLocation>
        <location evidence="4">Cell membrane</location>
    </subcellularLocation>
    <subcellularLocation>
        <location evidence="1">Membrane</location>
        <topology evidence="1">Multi-pass membrane protein</topology>
    </subcellularLocation>
</comment>
<feature type="transmembrane region" description="Helical" evidence="5">
    <location>
        <begin position="414"/>
        <end position="437"/>
    </location>
</feature>
<protein>
    <submittedName>
        <fullName evidence="6">Spore germination protein</fullName>
    </submittedName>
</protein>
<comment type="caution">
    <text evidence="6">The sequence shown here is derived from an EMBL/GenBank/DDBJ whole genome shotgun (WGS) entry which is preliminary data.</text>
</comment>